<dbReference type="EMBL" id="PFMR01000194">
    <property type="protein sequence ID" value="PIZ16322.1"/>
    <property type="molecule type" value="Genomic_DNA"/>
</dbReference>
<dbReference type="PROSITE" id="PS51012">
    <property type="entry name" value="ABC_TM2"/>
    <property type="match status" value="1"/>
</dbReference>
<dbReference type="PIRSF" id="PIRSF006648">
    <property type="entry name" value="DrrB"/>
    <property type="match status" value="1"/>
</dbReference>
<evidence type="ECO:0000313" key="7">
    <source>
        <dbReference type="EMBL" id="PIZ16322.1"/>
    </source>
</evidence>
<dbReference type="InterPro" id="IPR000412">
    <property type="entry name" value="ABC_2_transport"/>
</dbReference>
<proteinExistence type="inferred from homology"/>
<comment type="similarity">
    <text evidence="5">Belongs to the ABC-2 integral membrane protein family.</text>
</comment>
<keyword evidence="5" id="KW-1003">Cell membrane</keyword>
<dbReference type="InterPro" id="IPR051784">
    <property type="entry name" value="Nod_factor_ABC_transporter"/>
</dbReference>
<dbReference type="GO" id="GO:0043190">
    <property type="term" value="C:ATP-binding cassette (ABC) transporter complex"/>
    <property type="evidence" value="ECO:0007669"/>
    <property type="project" value="InterPro"/>
</dbReference>
<dbReference type="GO" id="GO:0140359">
    <property type="term" value="F:ABC-type transporter activity"/>
    <property type="evidence" value="ECO:0007669"/>
    <property type="project" value="InterPro"/>
</dbReference>
<reference evidence="8" key="1">
    <citation type="submission" date="2017-09" db="EMBL/GenBank/DDBJ databases">
        <title>Depth-based differentiation of microbial function through sediment-hosted aquifers and enrichment of novel symbionts in the deep terrestrial subsurface.</title>
        <authorList>
            <person name="Probst A.J."/>
            <person name="Ladd B."/>
            <person name="Jarett J.K."/>
            <person name="Geller-Mcgrath D.E."/>
            <person name="Sieber C.M.K."/>
            <person name="Emerson J.B."/>
            <person name="Anantharaman K."/>
            <person name="Thomas B.C."/>
            <person name="Malmstrom R."/>
            <person name="Stieglmeier M."/>
            <person name="Klingl A."/>
            <person name="Woyke T."/>
            <person name="Ryan C.M."/>
            <person name="Banfield J.F."/>
        </authorList>
    </citation>
    <scope>NUCLEOTIDE SEQUENCE [LARGE SCALE GENOMIC DNA]</scope>
</reference>
<feature type="transmembrane region" description="Helical" evidence="5">
    <location>
        <begin position="137"/>
        <end position="162"/>
    </location>
</feature>
<feature type="transmembrane region" description="Helical" evidence="5">
    <location>
        <begin position="106"/>
        <end position="131"/>
    </location>
</feature>
<comment type="caution">
    <text evidence="7">The sequence shown here is derived from an EMBL/GenBank/DDBJ whole genome shotgun (WGS) entry which is preliminary data.</text>
</comment>
<sequence length="257" mass="28223">MKAISFQAIYVLWLREMKRTWRAKSRVIGSLVMPLFFLVFMGAGFRKATLPGMPAGVNYMTFLIPGIVGMTLLFGSMFGGLQVLWDKEFGFLKEIMVTPVTRLSIVLGRMAGGSTSALIQGFMILILSTFLGFRIPGITGLLVCVAFMLLITFTFIGLGLAFASKMKDMHGFQLVMNFVVFPIFFLSGALFPIQELPGFIKPLIYIDPLTYGIDGMRGALMGSSAFPVWLDFAVLSSICIVIVSIGSILFETTEVGQ</sequence>
<dbReference type="NCBIfam" id="TIGR01247">
    <property type="entry name" value="drrB"/>
    <property type="match status" value="1"/>
</dbReference>
<name>A0A2M7S9X3_9BACT</name>
<gene>
    <name evidence="7" type="ORF">COY52_07365</name>
</gene>
<dbReference type="PANTHER" id="PTHR43229">
    <property type="entry name" value="NODULATION PROTEIN J"/>
    <property type="match status" value="1"/>
</dbReference>
<comment type="subcellular location">
    <subcellularLocation>
        <location evidence="5">Cell membrane</location>
        <topology evidence="5">Multi-pass membrane protein</topology>
    </subcellularLocation>
    <subcellularLocation>
        <location evidence="1">Membrane</location>
        <topology evidence="1">Multi-pass membrane protein</topology>
    </subcellularLocation>
</comment>
<dbReference type="PANTHER" id="PTHR43229:SF2">
    <property type="entry name" value="NODULATION PROTEIN J"/>
    <property type="match status" value="1"/>
</dbReference>
<feature type="transmembrane region" description="Helical" evidence="5">
    <location>
        <begin position="57"/>
        <end position="85"/>
    </location>
</feature>
<evidence type="ECO:0000256" key="3">
    <source>
        <dbReference type="ARBA" id="ARBA00022989"/>
    </source>
</evidence>
<dbReference type="PRINTS" id="PR00164">
    <property type="entry name" value="ABC2TRNSPORT"/>
</dbReference>
<keyword evidence="2 5" id="KW-0812">Transmembrane</keyword>
<feature type="transmembrane region" description="Helical" evidence="5">
    <location>
        <begin position="174"/>
        <end position="193"/>
    </location>
</feature>
<dbReference type="InterPro" id="IPR013525">
    <property type="entry name" value="ABC2_TM"/>
</dbReference>
<evidence type="ECO:0000256" key="1">
    <source>
        <dbReference type="ARBA" id="ARBA00004141"/>
    </source>
</evidence>
<dbReference type="AlphaFoldDB" id="A0A2M7S9X3"/>
<evidence type="ECO:0000256" key="5">
    <source>
        <dbReference type="RuleBase" id="RU361157"/>
    </source>
</evidence>
<evidence type="ECO:0000259" key="6">
    <source>
        <dbReference type="PROSITE" id="PS51012"/>
    </source>
</evidence>
<protein>
    <recommendedName>
        <fullName evidence="5">Transport permease protein</fullName>
    </recommendedName>
</protein>
<feature type="domain" description="ABC transmembrane type-2" evidence="6">
    <location>
        <begin position="25"/>
        <end position="253"/>
    </location>
</feature>
<keyword evidence="4 5" id="KW-0472">Membrane</keyword>
<accession>A0A2M7S9X3</accession>
<evidence type="ECO:0000256" key="4">
    <source>
        <dbReference type="ARBA" id="ARBA00023136"/>
    </source>
</evidence>
<dbReference type="Proteomes" id="UP000229307">
    <property type="component" value="Unassembled WGS sequence"/>
</dbReference>
<organism evidence="7 8">
    <name type="scientific">Candidatus Desantisbacteria bacterium CG_4_10_14_0_8_um_filter_48_22</name>
    <dbReference type="NCBI Taxonomy" id="1974543"/>
    <lineage>
        <taxon>Bacteria</taxon>
        <taxon>Candidatus Desantisiibacteriota</taxon>
    </lineage>
</organism>
<dbReference type="Pfam" id="PF01061">
    <property type="entry name" value="ABC2_membrane"/>
    <property type="match status" value="1"/>
</dbReference>
<keyword evidence="3 5" id="KW-1133">Transmembrane helix</keyword>
<keyword evidence="5" id="KW-0813">Transport</keyword>
<dbReference type="InterPro" id="IPR047817">
    <property type="entry name" value="ABC2_TM_bact-type"/>
</dbReference>
<feature type="transmembrane region" description="Helical" evidence="5">
    <location>
        <begin position="27"/>
        <end position="45"/>
    </location>
</feature>
<dbReference type="InterPro" id="IPR005942">
    <property type="entry name" value="Daunbcin-R_ABC-transpt"/>
</dbReference>
<evidence type="ECO:0000313" key="8">
    <source>
        <dbReference type="Proteomes" id="UP000229307"/>
    </source>
</evidence>
<feature type="transmembrane region" description="Helical" evidence="5">
    <location>
        <begin position="226"/>
        <end position="250"/>
    </location>
</feature>
<evidence type="ECO:0000256" key="2">
    <source>
        <dbReference type="ARBA" id="ARBA00022692"/>
    </source>
</evidence>